<dbReference type="Gene3D" id="3.90.1150.10">
    <property type="entry name" value="Aspartate Aminotransferase, domain 1"/>
    <property type="match status" value="1"/>
</dbReference>
<evidence type="ECO:0000256" key="2">
    <source>
        <dbReference type="ARBA" id="ARBA00022898"/>
    </source>
</evidence>
<keyword evidence="2" id="KW-0663">Pyridoxal phosphate</keyword>
<comment type="cofactor">
    <cofactor evidence="1 4">
        <name>pyridoxal 5'-phosphate</name>
        <dbReference type="ChEBI" id="CHEBI:597326"/>
    </cofactor>
</comment>
<evidence type="ECO:0000259" key="5">
    <source>
        <dbReference type="Pfam" id="PF00266"/>
    </source>
</evidence>
<evidence type="ECO:0000313" key="6">
    <source>
        <dbReference type="EMBL" id="KAJ8908231.1"/>
    </source>
</evidence>
<evidence type="ECO:0000256" key="4">
    <source>
        <dbReference type="RuleBase" id="RU004504"/>
    </source>
</evidence>
<dbReference type="InterPro" id="IPR015424">
    <property type="entry name" value="PyrdxlP-dep_Trfase"/>
</dbReference>
<proteinExistence type="inferred from homology"/>
<dbReference type="PANTHER" id="PTHR43586:SF24">
    <property type="entry name" value="BLR4730 PROTEIN"/>
    <property type="match status" value="1"/>
</dbReference>
<dbReference type="InterPro" id="IPR020578">
    <property type="entry name" value="Aminotrans_V_PyrdxlP_BS"/>
</dbReference>
<evidence type="ECO:0000256" key="1">
    <source>
        <dbReference type="ARBA" id="ARBA00001933"/>
    </source>
</evidence>
<comment type="similarity">
    <text evidence="3">Belongs to the class-V pyridoxal-phosphate-dependent aminotransferase family.</text>
</comment>
<dbReference type="Gene3D" id="3.40.640.10">
    <property type="entry name" value="Type I PLP-dependent aspartate aminotransferase-like (Major domain)"/>
    <property type="match status" value="1"/>
</dbReference>
<dbReference type="Proteomes" id="UP001157974">
    <property type="component" value="Unassembled WGS sequence"/>
</dbReference>
<organism evidence="6 7">
    <name type="scientific">Rhodosorus marinus</name>
    <dbReference type="NCBI Taxonomy" id="101924"/>
    <lineage>
        <taxon>Eukaryota</taxon>
        <taxon>Rhodophyta</taxon>
        <taxon>Stylonematophyceae</taxon>
        <taxon>Stylonematales</taxon>
        <taxon>Stylonemataceae</taxon>
        <taxon>Rhodosorus</taxon>
    </lineage>
</organism>
<dbReference type="InterPro" id="IPR015421">
    <property type="entry name" value="PyrdxlP-dep_Trfase_major"/>
</dbReference>
<comment type="caution">
    <text evidence="6">The sequence shown here is derived from an EMBL/GenBank/DDBJ whole genome shotgun (WGS) entry which is preliminary data.</text>
</comment>
<evidence type="ECO:0000256" key="3">
    <source>
        <dbReference type="RuleBase" id="RU004075"/>
    </source>
</evidence>
<evidence type="ECO:0000313" key="7">
    <source>
        <dbReference type="Proteomes" id="UP001157974"/>
    </source>
</evidence>
<keyword evidence="7" id="KW-1185">Reference proteome</keyword>
<accession>A0AAV8V4N6</accession>
<dbReference type="Pfam" id="PF00266">
    <property type="entry name" value="Aminotran_5"/>
    <property type="match status" value="1"/>
</dbReference>
<dbReference type="EMBL" id="JAMWBK010000002">
    <property type="protein sequence ID" value="KAJ8908231.1"/>
    <property type="molecule type" value="Genomic_DNA"/>
</dbReference>
<dbReference type="PANTHER" id="PTHR43586">
    <property type="entry name" value="CYSTEINE DESULFURASE"/>
    <property type="match status" value="1"/>
</dbReference>
<protein>
    <recommendedName>
        <fullName evidence="5">Aminotransferase class V domain-containing protein</fullName>
    </recommendedName>
</protein>
<dbReference type="InterPro" id="IPR015422">
    <property type="entry name" value="PyrdxlP-dep_Trfase_small"/>
</dbReference>
<feature type="domain" description="Aminotransferase class V" evidence="5">
    <location>
        <begin position="26"/>
        <end position="397"/>
    </location>
</feature>
<dbReference type="SUPFAM" id="SSF53383">
    <property type="entry name" value="PLP-dependent transferases"/>
    <property type="match status" value="1"/>
</dbReference>
<dbReference type="AlphaFoldDB" id="A0AAV8V4N6"/>
<reference evidence="6 7" key="1">
    <citation type="journal article" date="2023" name="Nat. Commun.">
        <title>Origin of minicircular mitochondrial genomes in red algae.</title>
        <authorList>
            <person name="Lee Y."/>
            <person name="Cho C.H."/>
            <person name="Lee Y.M."/>
            <person name="Park S.I."/>
            <person name="Yang J.H."/>
            <person name="West J.A."/>
            <person name="Bhattacharya D."/>
            <person name="Yoon H.S."/>
        </authorList>
    </citation>
    <scope>NUCLEOTIDE SEQUENCE [LARGE SCALE GENOMIC DNA]</scope>
    <source>
        <strain evidence="6 7">CCMP1338</strain>
        <tissue evidence="6">Whole cell</tissue>
    </source>
</reference>
<name>A0AAV8V4N6_9RHOD</name>
<dbReference type="PROSITE" id="PS00595">
    <property type="entry name" value="AA_TRANSFER_CLASS_5"/>
    <property type="match status" value="1"/>
</dbReference>
<dbReference type="InterPro" id="IPR000192">
    <property type="entry name" value="Aminotrans_V_dom"/>
</dbReference>
<sequence>MAGKQMTPSDVVEARSDTPGTRSVIHFNNAGAALMPQPVLDTVGEYTELEAYKGGYEAAAAAKNKIDAVYQSIAGMLSCSPDEIASVENATRGWDYIFYSLPFSAGDVVITSETEYGSNVTSFLQMKRSRGVLVEVIPNDPSTGVLDVSSLSNAVATLGKQAKLVAISHIPTNNGVVHPAEKIGSICREYDIPFLLDACQSVGQLPVDLGQIHCDALTATSRKYLRGPRGQGFLYVNKQGHFWDLEPMYLDVRSARNDESSPSGYQVLPGAIRYENFERSYANWLGMGTAVDYACKWGLDVIERRICFLAETLRRRLEDEVKGTTVTDYGDRKCGIVSFTIEGVEGADVKAALAKEKINVSCSKASSTPFDMRKRKLSSVVRASVHYYNSEDEITLLIEALKRLR</sequence>
<gene>
    <name evidence="6" type="ORF">NDN08_008322</name>
</gene>